<gene>
    <name evidence="3" type="ORF">MVEN_01470300</name>
</gene>
<dbReference type="Proteomes" id="UP000620124">
    <property type="component" value="Unassembled WGS sequence"/>
</dbReference>
<dbReference type="AlphaFoldDB" id="A0A8H7CTS5"/>
<feature type="region of interest" description="Disordered" evidence="2">
    <location>
        <begin position="224"/>
        <end position="252"/>
    </location>
</feature>
<evidence type="ECO:0000313" key="4">
    <source>
        <dbReference type="Proteomes" id="UP000620124"/>
    </source>
</evidence>
<sequence>MTLFMKAPSPLPVTLPSQHLQRTPVSMMISAPLILPLLRQSHRSVSPPLSILHRVLLGPTSLTLPAVSEIRTTSLILLISKTPPHDQLMQTPSSPVNPAVVADQADSESMLSVFIRPATASVVSADEEDKSEAEEDGLTDTELEYLDECPTMTPLSLFGVEEISLPLSLDSSFGFPDGWEVIPNLSSTPDSFFGETDTVVRPSNAASASNGDDCVTAAQASLEAPQLDAEEQTVSDPVEEPTQASPPSSAAPIEDTAALPIIEPPEAVIVSNGGMDDLLVAAQAPLGPQLYAEERSSEAVAESHSESALEDEMVDTPDDESGHPTEPPEPSESMDEQSDEGWSQTLELPALHFHSPSLTEEVLSSPEFHVLNFCQDFESGPGRDPASTPSHTRHVRVLSVPNVEHRSILWAPHDTRYVPEGAASLRRADPKGKGKDRVHRRTISTDSGFVESEGRRVEREVQTETEADRLKKRVVHLEKQVRRERAKVARLRRDNESSERWESSWMVGALNFLGLPYKSEDDNVL</sequence>
<organism evidence="3 4">
    <name type="scientific">Mycena venus</name>
    <dbReference type="NCBI Taxonomy" id="2733690"/>
    <lineage>
        <taxon>Eukaryota</taxon>
        <taxon>Fungi</taxon>
        <taxon>Dikarya</taxon>
        <taxon>Basidiomycota</taxon>
        <taxon>Agaricomycotina</taxon>
        <taxon>Agaricomycetes</taxon>
        <taxon>Agaricomycetidae</taxon>
        <taxon>Agaricales</taxon>
        <taxon>Marasmiineae</taxon>
        <taxon>Mycenaceae</taxon>
        <taxon>Mycena</taxon>
    </lineage>
</organism>
<comment type="caution">
    <text evidence="3">The sequence shown here is derived from an EMBL/GenBank/DDBJ whole genome shotgun (WGS) entry which is preliminary data.</text>
</comment>
<feature type="compositionally biased region" description="Basic and acidic residues" evidence="2">
    <location>
        <begin position="292"/>
        <end position="307"/>
    </location>
</feature>
<proteinExistence type="predicted"/>
<keyword evidence="1" id="KW-0175">Coiled coil</keyword>
<feature type="coiled-coil region" evidence="1">
    <location>
        <begin position="460"/>
        <end position="494"/>
    </location>
</feature>
<feature type="compositionally biased region" description="Acidic residues" evidence="2">
    <location>
        <begin position="228"/>
        <end position="239"/>
    </location>
</feature>
<protein>
    <submittedName>
        <fullName evidence="3">Uncharacterized protein</fullName>
    </submittedName>
</protein>
<feature type="compositionally biased region" description="Acidic residues" evidence="2">
    <location>
        <begin position="308"/>
        <end position="319"/>
    </location>
</feature>
<evidence type="ECO:0000313" key="3">
    <source>
        <dbReference type="EMBL" id="KAF7347158.1"/>
    </source>
</evidence>
<dbReference type="EMBL" id="JACAZI010000012">
    <property type="protein sequence ID" value="KAF7347158.1"/>
    <property type="molecule type" value="Genomic_DNA"/>
</dbReference>
<name>A0A8H7CTS5_9AGAR</name>
<keyword evidence="4" id="KW-1185">Reference proteome</keyword>
<evidence type="ECO:0000256" key="2">
    <source>
        <dbReference type="SAM" id="MobiDB-lite"/>
    </source>
</evidence>
<dbReference type="OrthoDB" id="3046818at2759"/>
<accession>A0A8H7CTS5</accession>
<reference evidence="3" key="1">
    <citation type="submission" date="2020-05" db="EMBL/GenBank/DDBJ databases">
        <title>Mycena genomes resolve the evolution of fungal bioluminescence.</title>
        <authorList>
            <person name="Tsai I.J."/>
        </authorList>
    </citation>
    <scope>NUCLEOTIDE SEQUENCE</scope>
    <source>
        <strain evidence="3">CCC161011</strain>
    </source>
</reference>
<feature type="region of interest" description="Disordered" evidence="2">
    <location>
        <begin position="292"/>
        <end position="342"/>
    </location>
</feature>
<evidence type="ECO:0000256" key="1">
    <source>
        <dbReference type="SAM" id="Coils"/>
    </source>
</evidence>